<evidence type="ECO:0000313" key="1">
    <source>
        <dbReference type="EMBL" id="BBY22223.1"/>
    </source>
</evidence>
<dbReference type="KEGG" id="msto:MSTO_24280"/>
<gene>
    <name evidence="1" type="ORF">MSTO_24280</name>
</gene>
<sequence length="53" mass="6105">MGRPCLSALERRIRRGCSRDKSLRRSDFDANPNIDPAIIYMLAKCDWVKKALP</sequence>
<dbReference type="EMBL" id="AP022587">
    <property type="protein sequence ID" value="BBY22223.1"/>
    <property type="molecule type" value="Genomic_DNA"/>
</dbReference>
<proteinExistence type="predicted"/>
<name>A0A7I7Q7I6_9MYCO</name>
<accession>A0A7I7Q7I6</accession>
<keyword evidence="2" id="KW-1185">Reference proteome</keyword>
<organism evidence="1 2">
    <name type="scientific">Mycobacterium stomatepiae</name>
    <dbReference type="NCBI Taxonomy" id="470076"/>
    <lineage>
        <taxon>Bacteria</taxon>
        <taxon>Bacillati</taxon>
        <taxon>Actinomycetota</taxon>
        <taxon>Actinomycetes</taxon>
        <taxon>Mycobacteriales</taxon>
        <taxon>Mycobacteriaceae</taxon>
        <taxon>Mycobacterium</taxon>
        <taxon>Mycobacterium simiae complex</taxon>
    </lineage>
</organism>
<reference evidence="1 2" key="1">
    <citation type="journal article" date="2019" name="Emerg. Microbes Infect.">
        <title>Comprehensive subspecies identification of 175 nontuberculous mycobacteria species based on 7547 genomic profiles.</title>
        <authorList>
            <person name="Matsumoto Y."/>
            <person name="Kinjo T."/>
            <person name="Motooka D."/>
            <person name="Nabeya D."/>
            <person name="Jung N."/>
            <person name="Uechi K."/>
            <person name="Horii T."/>
            <person name="Iida T."/>
            <person name="Fujita J."/>
            <person name="Nakamura S."/>
        </authorList>
    </citation>
    <scope>NUCLEOTIDE SEQUENCE [LARGE SCALE GENOMIC DNA]</scope>
    <source>
        <strain evidence="1 2">JCM 17783</strain>
    </source>
</reference>
<dbReference type="Proteomes" id="UP000467130">
    <property type="component" value="Chromosome"/>
</dbReference>
<protein>
    <submittedName>
        <fullName evidence="1">Uncharacterized protein</fullName>
    </submittedName>
</protein>
<evidence type="ECO:0000313" key="2">
    <source>
        <dbReference type="Proteomes" id="UP000467130"/>
    </source>
</evidence>
<dbReference type="AlphaFoldDB" id="A0A7I7Q7I6"/>